<dbReference type="AlphaFoldDB" id="A0A1F6E4T4"/>
<dbReference type="Gene3D" id="3.30.1490.300">
    <property type="match status" value="1"/>
</dbReference>
<dbReference type="CDD" id="cd24049">
    <property type="entry name" value="ASKHA_NBD_PilM"/>
    <property type="match status" value="1"/>
</dbReference>
<dbReference type="PIRSF" id="PIRSF019169">
    <property type="entry name" value="PilM"/>
    <property type="match status" value="1"/>
</dbReference>
<dbReference type="PANTHER" id="PTHR32432:SF3">
    <property type="entry name" value="ETHANOLAMINE UTILIZATION PROTEIN EUTJ"/>
    <property type="match status" value="1"/>
</dbReference>
<organism evidence="1 2">
    <name type="scientific">Candidatus Kaiserbacteria bacterium RIFCSPHIGHO2_02_FULL_55_25</name>
    <dbReference type="NCBI Taxonomy" id="1798498"/>
    <lineage>
        <taxon>Bacteria</taxon>
        <taxon>Candidatus Kaiseribacteriota</taxon>
    </lineage>
</organism>
<sequence>MRPSQQRSSAHTQTGRSLLHSLARAFPTPPLLLPRAAGVDISDSSVKWLAFSERGGARRVQTYGEISLESGIVVSGAVQDVKGLTAALKELKKELGSVSCAHAALPEELAYVFSMHIPYGTSREQALKMIEFEFEDRVPIPPSAAVYDYNELSQSGIVSDEVAVVVFPRDVADAYVEAFEGAGITLLSLEIEARSIARAVSTNAPDEPITLLVDFGRARTGFAVLKYGLPIFTSTVAVGGEGMTQALIQRLSMTPEEAEIFKNEQGLLSDKGAKPGGLEIVSGTASALSDEILRHYRYWDTRRNEHGERMTPVGRVLLVGGSSNLKGLPDYVSGRVQAPTERGDVWRHVASFDEYIPPVDRQHSLQYATAIGLALRGLSA</sequence>
<dbReference type="SUPFAM" id="SSF53067">
    <property type="entry name" value="Actin-like ATPase domain"/>
    <property type="match status" value="2"/>
</dbReference>
<dbReference type="InterPro" id="IPR005883">
    <property type="entry name" value="PilM"/>
</dbReference>
<dbReference type="InterPro" id="IPR043129">
    <property type="entry name" value="ATPase_NBD"/>
</dbReference>
<dbReference type="Proteomes" id="UP000176914">
    <property type="component" value="Unassembled WGS sequence"/>
</dbReference>
<dbReference type="Gene3D" id="3.30.420.40">
    <property type="match status" value="2"/>
</dbReference>
<dbReference type="EMBL" id="MFLL01000029">
    <property type="protein sequence ID" value="OGG68724.1"/>
    <property type="molecule type" value="Genomic_DNA"/>
</dbReference>
<evidence type="ECO:0000313" key="2">
    <source>
        <dbReference type="Proteomes" id="UP000176914"/>
    </source>
</evidence>
<evidence type="ECO:0000313" key="1">
    <source>
        <dbReference type="EMBL" id="OGG68724.1"/>
    </source>
</evidence>
<dbReference type="Pfam" id="PF11104">
    <property type="entry name" value="PilM_2"/>
    <property type="match status" value="1"/>
</dbReference>
<dbReference type="InterPro" id="IPR050696">
    <property type="entry name" value="FtsA/MreB"/>
</dbReference>
<protein>
    <recommendedName>
        <fullName evidence="3">SHS2 domain-containing protein</fullName>
    </recommendedName>
</protein>
<dbReference type="PANTHER" id="PTHR32432">
    <property type="entry name" value="CELL DIVISION PROTEIN FTSA-RELATED"/>
    <property type="match status" value="1"/>
</dbReference>
<evidence type="ECO:0008006" key="3">
    <source>
        <dbReference type="Google" id="ProtNLM"/>
    </source>
</evidence>
<reference evidence="1 2" key="1">
    <citation type="journal article" date="2016" name="Nat. Commun.">
        <title>Thousands of microbial genomes shed light on interconnected biogeochemical processes in an aquifer system.</title>
        <authorList>
            <person name="Anantharaman K."/>
            <person name="Brown C.T."/>
            <person name="Hug L.A."/>
            <person name="Sharon I."/>
            <person name="Castelle C.J."/>
            <person name="Probst A.J."/>
            <person name="Thomas B.C."/>
            <person name="Singh A."/>
            <person name="Wilkins M.J."/>
            <person name="Karaoz U."/>
            <person name="Brodie E.L."/>
            <person name="Williams K.H."/>
            <person name="Hubbard S.S."/>
            <person name="Banfield J.F."/>
        </authorList>
    </citation>
    <scope>NUCLEOTIDE SEQUENCE [LARGE SCALE GENOMIC DNA]</scope>
</reference>
<name>A0A1F6E4T4_9BACT</name>
<dbReference type="NCBIfam" id="TIGR01175">
    <property type="entry name" value="pilM"/>
    <property type="match status" value="1"/>
</dbReference>
<comment type="caution">
    <text evidence="1">The sequence shown here is derived from an EMBL/GenBank/DDBJ whole genome shotgun (WGS) entry which is preliminary data.</text>
</comment>
<accession>A0A1F6E4T4</accession>
<proteinExistence type="predicted"/>
<gene>
    <name evidence="1" type="ORF">A3C20_02280</name>
</gene>